<keyword evidence="9 12" id="KW-1133">Transmembrane helix</keyword>
<feature type="transmembrane region" description="Helical" evidence="12">
    <location>
        <begin position="222"/>
        <end position="239"/>
    </location>
</feature>
<feature type="transmembrane region" description="Helical" evidence="12">
    <location>
        <begin position="20"/>
        <end position="40"/>
    </location>
</feature>
<dbReference type="OrthoDB" id="9807042at2"/>
<evidence type="ECO:0000256" key="10">
    <source>
        <dbReference type="ARBA" id="ARBA00023004"/>
    </source>
</evidence>
<evidence type="ECO:0000256" key="2">
    <source>
        <dbReference type="ARBA" id="ARBA00009819"/>
    </source>
</evidence>
<gene>
    <name evidence="14" type="ORF">SAMN05444417_0326</name>
</gene>
<comment type="similarity">
    <text evidence="2 12">Belongs to the cytochrome ubiquinol oxidase subunit 1 family.</text>
</comment>
<dbReference type="AlphaFoldDB" id="A0A1M6AAI1"/>
<comment type="subcellular location">
    <subcellularLocation>
        <location evidence="12">Cell inner membrane</location>
    </subcellularLocation>
    <subcellularLocation>
        <location evidence="1">Cell membrane</location>
        <topology evidence="1">Multi-pass membrane protein</topology>
    </subcellularLocation>
</comment>
<sequence>MLASATAETLARIQFAFTVSFHIIFPAFSIGLASYLAVLNGLWLKTRDQVYRDLFDYWKKIFAVAFGMGVVSGIVMSYQFGTNWSVFSDRTGPILGPLMAYEVLSAFFLEAGFLGIMLFGRHRVGDGLHMFATAMVALGTLASATWILSVNSWMHTPAGYSIAENGQFVPEDWLAIVFNPSFPYRLTHMVLAAYLTTAFVVGGVAAWHLLRNRTDLRARRMFSMAMWMAVIVTPLQIVAGDMHGLNTLEHQPAKVMAMEGHFESHPEGAPLYLFGIPDQEAQELRYAVGIPKLSSLILEHDLNAPMAGLDTIPRDEQPPVSIVFWTFRVMVGLGFAMLGIGLWSALARWRGMLYDSPWLHRTCVAFGPAGFVAVLAGWITTEVGRQPYTVYGLMRTSESLSPIDAPAVATSLVAFVIVYFFVFGAGTWYILRMMSKPPGTKDLGLRDGPIRTAGITPGPTEIRPDAIPGE</sequence>
<dbReference type="EMBL" id="FQYO01000001">
    <property type="protein sequence ID" value="SHI33485.1"/>
    <property type="molecule type" value="Genomic_DNA"/>
</dbReference>
<keyword evidence="10 12" id="KW-0408">Iron</keyword>
<feature type="transmembrane region" description="Helical" evidence="12">
    <location>
        <begin position="189"/>
        <end position="210"/>
    </location>
</feature>
<feature type="transmembrane region" description="Helical" evidence="12">
    <location>
        <begin position="100"/>
        <end position="120"/>
    </location>
</feature>
<dbReference type="Pfam" id="PF01654">
    <property type="entry name" value="Cyt_bd_oxida_I"/>
    <property type="match status" value="1"/>
</dbReference>
<feature type="transmembrane region" description="Helical" evidence="12">
    <location>
        <begin position="358"/>
        <end position="379"/>
    </location>
</feature>
<dbReference type="InterPro" id="IPR002585">
    <property type="entry name" value="Cyt-d_ubiquinol_oxidase_su_1"/>
</dbReference>
<dbReference type="PIRSF" id="PIRSF006446">
    <property type="entry name" value="Cyt_quinol_oxidase_1"/>
    <property type="match status" value="1"/>
</dbReference>
<feature type="transmembrane region" description="Helical" evidence="12">
    <location>
        <begin position="61"/>
        <end position="80"/>
    </location>
</feature>
<evidence type="ECO:0000256" key="4">
    <source>
        <dbReference type="ARBA" id="ARBA00022475"/>
    </source>
</evidence>
<keyword evidence="5 12" id="KW-0349">Heme</keyword>
<dbReference type="GO" id="GO:0005886">
    <property type="term" value="C:plasma membrane"/>
    <property type="evidence" value="ECO:0007669"/>
    <property type="project" value="UniProtKB-SubCell"/>
</dbReference>
<dbReference type="GO" id="GO:0046872">
    <property type="term" value="F:metal ion binding"/>
    <property type="evidence" value="ECO:0007669"/>
    <property type="project" value="UniProtKB-UniRule"/>
</dbReference>
<keyword evidence="15" id="KW-1185">Reference proteome</keyword>
<evidence type="ECO:0000256" key="9">
    <source>
        <dbReference type="ARBA" id="ARBA00022989"/>
    </source>
</evidence>
<dbReference type="GO" id="GO:0009055">
    <property type="term" value="F:electron transfer activity"/>
    <property type="evidence" value="ECO:0007669"/>
    <property type="project" value="UniProtKB-UniRule"/>
</dbReference>
<accession>A0A1M6AAI1</accession>
<evidence type="ECO:0000256" key="5">
    <source>
        <dbReference type="ARBA" id="ARBA00022617"/>
    </source>
</evidence>
<organism evidence="14 15">
    <name type="scientific">Wenxinia saemankumensis</name>
    <dbReference type="NCBI Taxonomy" id="1447782"/>
    <lineage>
        <taxon>Bacteria</taxon>
        <taxon>Pseudomonadati</taxon>
        <taxon>Pseudomonadota</taxon>
        <taxon>Alphaproteobacteria</taxon>
        <taxon>Rhodobacterales</taxon>
        <taxon>Roseobacteraceae</taxon>
        <taxon>Wenxinia</taxon>
    </lineage>
</organism>
<feature type="region of interest" description="Disordered" evidence="13">
    <location>
        <begin position="447"/>
        <end position="470"/>
    </location>
</feature>
<name>A0A1M6AAI1_9RHOB</name>
<evidence type="ECO:0000256" key="11">
    <source>
        <dbReference type="ARBA" id="ARBA00023136"/>
    </source>
</evidence>
<reference evidence="14 15" key="1">
    <citation type="submission" date="2016-11" db="EMBL/GenBank/DDBJ databases">
        <authorList>
            <person name="Jaros S."/>
            <person name="Januszkiewicz K."/>
            <person name="Wedrychowicz H."/>
        </authorList>
    </citation>
    <scope>NUCLEOTIDE SEQUENCE [LARGE SCALE GENOMIC DNA]</scope>
    <source>
        <strain evidence="14 15">DSM 100565</strain>
    </source>
</reference>
<evidence type="ECO:0000256" key="7">
    <source>
        <dbReference type="ARBA" id="ARBA00022723"/>
    </source>
</evidence>
<evidence type="ECO:0000256" key="12">
    <source>
        <dbReference type="PIRNR" id="PIRNR006446"/>
    </source>
</evidence>
<proteinExistence type="inferred from homology"/>
<dbReference type="GO" id="GO:0019646">
    <property type="term" value="P:aerobic electron transport chain"/>
    <property type="evidence" value="ECO:0007669"/>
    <property type="project" value="InterPro"/>
</dbReference>
<dbReference type="PANTHER" id="PTHR30365">
    <property type="entry name" value="CYTOCHROME D UBIQUINOL OXIDASE"/>
    <property type="match status" value="1"/>
</dbReference>
<dbReference type="PANTHER" id="PTHR30365:SF14">
    <property type="entry name" value="CYTOCHROME BD MENAQUINOL OXIDASE SUBUNIT I-RELATED"/>
    <property type="match status" value="1"/>
</dbReference>
<keyword evidence="4 12" id="KW-1003">Cell membrane</keyword>
<dbReference type="GO" id="GO:0020037">
    <property type="term" value="F:heme binding"/>
    <property type="evidence" value="ECO:0007669"/>
    <property type="project" value="TreeGrafter"/>
</dbReference>
<keyword evidence="3 12" id="KW-0813">Transport</keyword>
<evidence type="ECO:0000256" key="1">
    <source>
        <dbReference type="ARBA" id="ARBA00004651"/>
    </source>
</evidence>
<feature type="transmembrane region" description="Helical" evidence="12">
    <location>
        <begin position="322"/>
        <end position="346"/>
    </location>
</feature>
<dbReference type="STRING" id="1447782.SAMN05444417_0326"/>
<evidence type="ECO:0000313" key="14">
    <source>
        <dbReference type="EMBL" id="SHI33485.1"/>
    </source>
</evidence>
<evidence type="ECO:0000256" key="13">
    <source>
        <dbReference type="SAM" id="MobiDB-lite"/>
    </source>
</evidence>
<evidence type="ECO:0000313" key="15">
    <source>
        <dbReference type="Proteomes" id="UP000184292"/>
    </source>
</evidence>
<keyword evidence="7 12" id="KW-0479">Metal-binding</keyword>
<protein>
    <submittedName>
        <fullName evidence="14">Cytochrome bd-I ubiquinol oxidase subunit 1 apoprotein</fullName>
    </submittedName>
</protein>
<evidence type="ECO:0000256" key="6">
    <source>
        <dbReference type="ARBA" id="ARBA00022692"/>
    </source>
</evidence>
<keyword evidence="6 12" id="KW-0812">Transmembrane</keyword>
<evidence type="ECO:0000256" key="8">
    <source>
        <dbReference type="ARBA" id="ARBA00022982"/>
    </source>
</evidence>
<evidence type="ECO:0000256" key="3">
    <source>
        <dbReference type="ARBA" id="ARBA00022448"/>
    </source>
</evidence>
<keyword evidence="8 12" id="KW-0249">Electron transport</keyword>
<keyword evidence="11 12" id="KW-0472">Membrane</keyword>
<feature type="transmembrane region" description="Helical" evidence="12">
    <location>
        <begin position="407"/>
        <end position="431"/>
    </location>
</feature>
<feature type="transmembrane region" description="Helical" evidence="12">
    <location>
        <begin position="127"/>
        <end position="148"/>
    </location>
</feature>
<dbReference type="GO" id="GO:0070069">
    <property type="term" value="C:cytochrome complex"/>
    <property type="evidence" value="ECO:0007669"/>
    <property type="project" value="UniProtKB-UniRule"/>
</dbReference>
<dbReference type="RefSeq" id="WP_073325941.1">
    <property type="nucleotide sequence ID" value="NZ_FQYO01000001.1"/>
</dbReference>
<dbReference type="GO" id="GO:0016682">
    <property type="term" value="F:oxidoreductase activity, acting on diphenols and related substances as donors, oxygen as acceptor"/>
    <property type="evidence" value="ECO:0007669"/>
    <property type="project" value="TreeGrafter"/>
</dbReference>
<dbReference type="Proteomes" id="UP000184292">
    <property type="component" value="Unassembled WGS sequence"/>
</dbReference>